<evidence type="ECO:0000313" key="1">
    <source>
        <dbReference type="EMBL" id="EPA04731.1"/>
    </source>
</evidence>
<evidence type="ECO:0000313" key="2">
    <source>
        <dbReference type="Proteomes" id="UP000014065"/>
    </source>
</evidence>
<dbReference type="Proteomes" id="UP000014065">
    <property type="component" value="Unassembled WGS sequence"/>
</dbReference>
<gene>
    <name evidence="1" type="ORF">BG20_I0936</name>
</gene>
<accession>S2E5G3</accession>
<protein>
    <submittedName>
        <fullName evidence="1">Uncharacterized protein</fullName>
    </submittedName>
</protein>
<keyword evidence="2" id="KW-1185">Reference proteome</keyword>
<dbReference type="EMBL" id="AHJG01000267">
    <property type="protein sequence ID" value="EPA04731.1"/>
    <property type="molecule type" value="Genomic_DNA"/>
</dbReference>
<comment type="caution">
    <text evidence="1">The sequence shown here is derived from an EMBL/GenBank/DDBJ whole genome shotgun (WGS) entry which is preliminary data.</text>
</comment>
<organism evidence="1 2">
    <name type="scientific">Candidatus Nitrosarchaeum limnium BG20</name>
    <dbReference type="NCBI Taxonomy" id="859192"/>
    <lineage>
        <taxon>Archaea</taxon>
        <taxon>Nitrososphaerota</taxon>
        <taxon>Nitrososphaeria</taxon>
        <taxon>Nitrosopumilales</taxon>
        <taxon>Nitrosopumilaceae</taxon>
        <taxon>Nitrosarchaeum</taxon>
    </lineage>
</organism>
<reference evidence="1 2" key="1">
    <citation type="journal article" date="2012" name="J. Bacteriol.">
        <title>Genome Sequence of "Candidatus Nitrosoarchaeum limnia" BG20, a Low-Salinity Ammonia-Oxidizing Archaeon from the San Francisco Bay Estuary.</title>
        <authorList>
            <person name="Mosier A.C."/>
            <person name="Allen E.E."/>
            <person name="Kim M."/>
            <person name="Ferriera S."/>
            <person name="Francis C.A."/>
        </authorList>
    </citation>
    <scope>NUCLEOTIDE SEQUENCE [LARGE SCALE GENOMIC DNA]</scope>
    <source>
        <strain evidence="1 2">BG20</strain>
    </source>
</reference>
<dbReference type="AlphaFoldDB" id="S2E5G3"/>
<dbReference type="OrthoDB" id="1011at2157"/>
<proteinExistence type="predicted"/>
<name>S2E5G3_9ARCH</name>
<sequence length="59" mass="6881">MFSKEKITIAYTLEKCKQCGFERKRKFKEGDFLFAETTKCDSCNGITMIEKIFGESIEK</sequence>